<dbReference type="RefSeq" id="WP_193866463.1">
    <property type="nucleotide sequence ID" value="NZ_JADEYR010000013.1"/>
</dbReference>
<evidence type="ECO:0000313" key="3">
    <source>
        <dbReference type="EMBL" id="MBE9404717.1"/>
    </source>
</evidence>
<keyword evidence="4" id="KW-1185">Reference proteome</keyword>
<accession>A0ABR9W2P1</accession>
<dbReference type="EMBL" id="JADEYR010000013">
    <property type="protein sequence ID" value="MBE9404717.1"/>
    <property type="molecule type" value="Genomic_DNA"/>
</dbReference>
<proteinExistence type="inferred from homology"/>
<dbReference type="Proteomes" id="UP000644727">
    <property type="component" value="Unassembled WGS sequence"/>
</dbReference>
<comment type="caution">
    <text evidence="3">The sequence shown here is derived from an EMBL/GenBank/DDBJ whole genome shotgun (WGS) entry which is preliminary data.</text>
</comment>
<sequence length="85" mass="9264">MRTISATEASRRFSDLLDSIEAGESVVVTRGNRPIAEMRPAVCRTGRDLRDALAALPPPDEHLRADIAEALDFVAESTGTPWDDN</sequence>
<evidence type="ECO:0000256" key="2">
    <source>
        <dbReference type="RuleBase" id="RU362080"/>
    </source>
</evidence>
<comment type="function">
    <text evidence="2">Antitoxin component of a type II toxin-antitoxin (TA) system.</text>
</comment>
<reference evidence="3 4" key="1">
    <citation type="submission" date="2020-10" db="EMBL/GenBank/DDBJ databases">
        <title>Draft genome and description of Brachybacterium epidermidis sp nov.</title>
        <authorList>
            <person name="Boxberger M."/>
            <person name="La Scola B."/>
        </authorList>
    </citation>
    <scope>NUCLEOTIDE SEQUENCE [LARGE SCALE GENOMIC DNA]</scope>
    <source>
        <strain evidence="3 4">Marseille-Q2903</strain>
    </source>
</reference>
<dbReference type="InterPro" id="IPR036165">
    <property type="entry name" value="YefM-like_sf"/>
</dbReference>
<gene>
    <name evidence="3" type="ORF">IOE58_11150</name>
</gene>
<evidence type="ECO:0000313" key="4">
    <source>
        <dbReference type="Proteomes" id="UP000644727"/>
    </source>
</evidence>
<dbReference type="Gene3D" id="3.40.1620.10">
    <property type="entry name" value="YefM-like domain"/>
    <property type="match status" value="1"/>
</dbReference>
<protein>
    <recommendedName>
        <fullName evidence="2">Antitoxin</fullName>
    </recommendedName>
</protein>
<dbReference type="SUPFAM" id="SSF143120">
    <property type="entry name" value="YefM-like"/>
    <property type="match status" value="1"/>
</dbReference>
<name>A0ABR9W2P1_9MICO</name>
<dbReference type="InterPro" id="IPR006442">
    <property type="entry name" value="Antitoxin_Phd/YefM"/>
</dbReference>
<dbReference type="NCBIfam" id="TIGR01552">
    <property type="entry name" value="phd_fam"/>
    <property type="match status" value="1"/>
</dbReference>
<comment type="similarity">
    <text evidence="1 2">Belongs to the phD/YefM antitoxin family.</text>
</comment>
<dbReference type="Pfam" id="PF02604">
    <property type="entry name" value="PhdYeFM_antitox"/>
    <property type="match status" value="1"/>
</dbReference>
<organism evidence="3 4">
    <name type="scientific">Brachybacterium epidermidis</name>
    <dbReference type="NCBI Taxonomy" id="2781983"/>
    <lineage>
        <taxon>Bacteria</taxon>
        <taxon>Bacillati</taxon>
        <taxon>Actinomycetota</taxon>
        <taxon>Actinomycetes</taxon>
        <taxon>Micrococcales</taxon>
        <taxon>Dermabacteraceae</taxon>
        <taxon>Brachybacterium</taxon>
    </lineage>
</organism>
<evidence type="ECO:0000256" key="1">
    <source>
        <dbReference type="ARBA" id="ARBA00009981"/>
    </source>
</evidence>